<evidence type="ECO:0000313" key="2">
    <source>
        <dbReference type="EMBL" id="EMC93944.1"/>
    </source>
</evidence>
<evidence type="ECO:0000313" key="3">
    <source>
        <dbReference type="Proteomes" id="UP000011761"/>
    </source>
</evidence>
<proteinExistence type="predicted"/>
<dbReference type="KEGG" id="bcom:BAUCODRAFT_124693"/>
<protein>
    <submittedName>
        <fullName evidence="2">Uncharacterized protein</fullName>
    </submittedName>
</protein>
<dbReference type="Proteomes" id="UP000011761">
    <property type="component" value="Unassembled WGS sequence"/>
</dbReference>
<organism evidence="2 3">
    <name type="scientific">Baudoinia panamericana (strain UAMH 10762)</name>
    <name type="common">Angels' share fungus</name>
    <name type="synonym">Baudoinia compniacensis (strain UAMH 10762)</name>
    <dbReference type="NCBI Taxonomy" id="717646"/>
    <lineage>
        <taxon>Eukaryota</taxon>
        <taxon>Fungi</taxon>
        <taxon>Dikarya</taxon>
        <taxon>Ascomycota</taxon>
        <taxon>Pezizomycotina</taxon>
        <taxon>Dothideomycetes</taxon>
        <taxon>Dothideomycetidae</taxon>
        <taxon>Mycosphaerellales</taxon>
        <taxon>Teratosphaeriaceae</taxon>
        <taxon>Baudoinia</taxon>
    </lineage>
</organism>
<evidence type="ECO:0000256" key="1">
    <source>
        <dbReference type="SAM" id="MobiDB-lite"/>
    </source>
</evidence>
<sequence>MEGQPPPRCSSRNACDPSSRHHSRFETVQIAKAAITVLGAGSEYGHHHVTRWVLPSPSKVLSILSTPYLEPET</sequence>
<dbReference type="GeneID" id="19107904"/>
<name>M2N4K6_BAUPA</name>
<accession>M2N4K6</accession>
<keyword evidence="3" id="KW-1185">Reference proteome</keyword>
<dbReference type="HOGENOM" id="CLU_2704435_0_0_1"/>
<reference evidence="2 3" key="1">
    <citation type="journal article" date="2012" name="PLoS Pathog.">
        <title>Diverse lifestyles and strategies of plant pathogenesis encoded in the genomes of eighteen Dothideomycetes fungi.</title>
        <authorList>
            <person name="Ohm R.A."/>
            <person name="Feau N."/>
            <person name="Henrissat B."/>
            <person name="Schoch C.L."/>
            <person name="Horwitz B.A."/>
            <person name="Barry K.W."/>
            <person name="Condon B.J."/>
            <person name="Copeland A.C."/>
            <person name="Dhillon B."/>
            <person name="Glaser F."/>
            <person name="Hesse C.N."/>
            <person name="Kosti I."/>
            <person name="LaButti K."/>
            <person name="Lindquist E.A."/>
            <person name="Lucas S."/>
            <person name="Salamov A.A."/>
            <person name="Bradshaw R.E."/>
            <person name="Ciuffetti L."/>
            <person name="Hamelin R.C."/>
            <person name="Kema G.H.J."/>
            <person name="Lawrence C."/>
            <person name="Scott J.A."/>
            <person name="Spatafora J.W."/>
            <person name="Turgeon B.G."/>
            <person name="de Wit P.J.G.M."/>
            <person name="Zhong S."/>
            <person name="Goodwin S.B."/>
            <person name="Grigoriev I.V."/>
        </authorList>
    </citation>
    <scope>NUCLEOTIDE SEQUENCE [LARGE SCALE GENOMIC DNA]</scope>
    <source>
        <strain evidence="2 3">UAMH 10762</strain>
    </source>
</reference>
<dbReference type="EMBL" id="KB445559">
    <property type="protein sequence ID" value="EMC93944.1"/>
    <property type="molecule type" value="Genomic_DNA"/>
</dbReference>
<dbReference type="RefSeq" id="XP_007678944.1">
    <property type="nucleotide sequence ID" value="XM_007680754.1"/>
</dbReference>
<gene>
    <name evidence="2" type="ORF">BAUCODRAFT_124693</name>
</gene>
<feature type="region of interest" description="Disordered" evidence="1">
    <location>
        <begin position="1"/>
        <end position="21"/>
    </location>
</feature>
<dbReference type="AlphaFoldDB" id="M2N4K6"/>